<accession>A0ABU7J8G9</accession>
<dbReference type="Proteomes" id="UP001336314">
    <property type="component" value="Unassembled WGS sequence"/>
</dbReference>
<keyword evidence="2" id="KW-1185">Reference proteome</keyword>
<reference evidence="1 2" key="1">
    <citation type="submission" date="2023-07" db="EMBL/GenBank/DDBJ databases">
        <title>Alkalimonas sp., MEB108 novel, alkaliphilic bacterium isolated from Lonar Lake, India.</title>
        <authorList>
            <person name="Joshi A."/>
            <person name="Thite S."/>
        </authorList>
    </citation>
    <scope>NUCLEOTIDE SEQUENCE [LARGE SCALE GENOMIC DNA]</scope>
    <source>
        <strain evidence="1 2">MEB108</strain>
    </source>
</reference>
<evidence type="ECO:0000313" key="2">
    <source>
        <dbReference type="Proteomes" id="UP001336314"/>
    </source>
</evidence>
<proteinExistence type="predicted"/>
<evidence type="ECO:0000313" key="1">
    <source>
        <dbReference type="EMBL" id="MEE2002828.1"/>
    </source>
</evidence>
<comment type="caution">
    <text evidence="1">The sequence shown here is derived from an EMBL/GenBank/DDBJ whole genome shotgun (WGS) entry which is preliminary data.</text>
</comment>
<evidence type="ECO:0008006" key="3">
    <source>
        <dbReference type="Google" id="ProtNLM"/>
    </source>
</evidence>
<name>A0ABU7J8G9_9GAMM</name>
<protein>
    <recommendedName>
        <fullName evidence="3">N-acetyltransferase domain-containing protein</fullName>
    </recommendedName>
</protein>
<dbReference type="EMBL" id="JAUHLI010000017">
    <property type="protein sequence ID" value="MEE2002828.1"/>
    <property type="molecule type" value="Genomic_DNA"/>
</dbReference>
<dbReference type="RefSeq" id="WP_330129874.1">
    <property type="nucleotide sequence ID" value="NZ_JAUHLI010000017.1"/>
</dbReference>
<organism evidence="1 2">
    <name type="scientific">Alkalimonas cellulosilytica</name>
    <dbReference type="NCBI Taxonomy" id="3058395"/>
    <lineage>
        <taxon>Bacteria</taxon>
        <taxon>Pseudomonadati</taxon>
        <taxon>Pseudomonadota</taxon>
        <taxon>Gammaproteobacteria</taxon>
        <taxon>Alkalimonas</taxon>
    </lineage>
</organism>
<gene>
    <name evidence="1" type="ORF">QWY20_15310</name>
</gene>
<sequence>MKRKFCFGCTLLICYNVRKLLVVFVRKKMNSAHSSADNKYQSFREHSLHIAEATLPAGLKGVVQLDVINAFALAQAHQWEESPRRHSDASWSWREGFKQYAYRHPKRFELAIWFAKAKLCGLSIGKPTFSGSRLRLDIIEGAPGQHPLKGKVVELTISAAEAYADRLGAEQIRIMRPVNVDVIRYYEKHGFTYFNGKASNVPSHLWRNL</sequence>